<dbReference type="InterPro" id="IPR001611">
    <property type="entry name" value="Leu-rich_rpt"/>
</dbReference>
<dbReference type="InterPro" id="IPR052394">
    <property type="entry name" value="LRR-containing"/>
</dbReference>
<gene>
    <name evidence="1" type="ORF">HPG69_015237</name>
</gene>
<protein>
    <submittedName>
        <fullName evidence="1">Uncharacterized protein</fullName>
    </submittedName>
</protein>
<comment type="caution">
    <text evidence="1">The sequence shown here is derived from an EMBL/GenBank/DDBJ whole genome shotgun (WGS) entry which is preliminary data.</text>
</comment>
<dbReference type="PANTHER" id="PTHR24114">
    <property type="entry name" value="LEUCINE RICH REPEAT FAMILY PROTEIN"/>
    <property type="match status" value="1"/>
</dbReference>
<dbReference type="EMBL" id="JACDTQ010002833">
    <property type="protein sequence ID" value="KAF5915617.1"/>
    <property type="molecule type" value="Genomic_DNA"/>
</dbReference>
<proteinExistence type="predicted"/>
<dbReference type="AlphaFoldDB" id="A0A7J7EIV3"/>
<dbReference type="InterPro" id="IPR032675">
    <property type="entry name" value="LRR_dom_sf"/>
</dbReference>
<evidence type="ECO:0000313" key="2">
    <source>
        <dbReference type="Proteomes" id="UP000551758"/>
    </source>
</evidence>
<dbReference type="SUPFAM" id="SSF52047">
    <property type="entry name" value="RNI-like"/>
    <property type="match status" value="1"/>
</dbReference>
<sequence length="150" mass="15917">MWGLQPWEGPGLSGPSVSQGARALASTMTSNLNVKRLDLWDNGLCGASTEALAGALSQSSSIYVHILKNQLGAVTTQGVFATLVVNLVMQRPNIFLRVLDISNNGFGDPGASVVGEALQTNNILEELNMSNSRISADVQVSREFDNLTAQ</sequence>
<dbReference type="SMART" id="SM00368">
    <property type="entry name" value="LRR_RI"/>
    <property type="match status" value="2"/>
</dbReference>
<dbReference type="Gene3D" id="3.80.10.10">
    <property type="entry name" value="Ribonuclease Inhibitor"/>
    <property type="match status" value="2"/>
</dbReference>
<dbReference type="PANTHER" id="PTHR24114:SF37">
    <property type="entry name" value="LEUCINE-RICH REPEAT-CONTAINING PROTEIN 74B"/>
    <property type="match status" value="1"/>
</dbReference>
<organism evidence="1 2">
    <name type="scientific">Diceros bicornis minor</name>
    <name type="common">South-central black rhinoceros</name>
    <dbReference type="NCBI Taxonomy" id="77932"/>
    <lineage>
        <taxon>Eukaryota</taxon>
        <taxon>Metazoa</taxon>
        <taxon>Chordata</taxon>
        <taxon>Craniata</taxon>
        <taxon>Vertebrata</taxon>
        <taxon>Euteleostomi</taxon>
        <taxon>Mammalia</taxon>
        <taxon>Eutheria</taxon>
        <taxon>Laurasiatheria</taxon>
        <taxon>Perissodactyla</taxon>
        <taxon>Rhinocerotidae</taxon>
        <taxon>Diceros</taxon>
    </lineage>
</organism>
<dbReference type="Pfam" id="PF13516">
    <property type="entry name" value="LRR_6"/>
    <property type="match status" value="1"/>
</dbReference>
<evidence type="ECO:0000313" key="1">
    <source>
        <dbReference type="EMBL" id="KAF5915617.1"/>
    </source>
</evidence>
<keyword evidence="2" id="KW-1185">Reference proteome</keyword>
<reference evidence="1 2" key="1">
    <citation type="journal article" date="2020" name="Mol. Biol. Evol.">
        <title>Interspecific Gene Flow and the Evolution of Specialization in Black and White Rhinoceros.</title>
        <authorList>
            <person name="Moodley Y."/>
            <person name="Westbury M.V."/>
            <person name="Russo I.M."/>
            <person name="Gopalakrishnan S."/>
            <person name="Rakotoarivelo A."/>
            <person name="Olsen R.A."/>
            <person name="Prost S."/>
            <person name="Tunstall T."/>
            <person name="Ryder O.A."/>
            <person name="Dalen L."/>
            <person name="Bruford M.W."/>
        </authorList>
    </citation>
    <scope>NUCLEOTIDE SEQUENCE [LARGE SCALE GENOMIC DNA]</scope>
    <source>
        <strain evidence="1">SBR-YM</strain>
        <tissue evidence="1">Skin</tissue>
    </source>
</reference>
<dbReference type="Proteomes" id="UP000551758">
    <property type="component" value="Unassembled WGS sequence"/>
</dbReference>
<accession>A0A7J7EIV3</accession>
<name>A0A7J7EIV3_DICBM</name>